<reference evidence="1 2" key="1">
    <citation type="submission" date="2019-09" db="EMBL/GenBank/DDBJ databases">
        <title>Pimelobacter sp. isolated from Paulinella.</title>
        <authorList>
            <person name="Jeong S.E."/>
        </authorList>
    </citation>
    <scope>NUCLEOTIDE SEQUENCE [LARGE SCALE GENOMIC DNA]</scope>
    <source>
        <strain evidence="1 2">Pch-N</strain>
    </source>
</reference>
<evidence type="ECO:0000313" key="1">
    <source>
        <dbReference type="EMBL" id="KAB2810990.1"/>
    </source>
</evidence>
<gene>
    <name evidence="1" type="ORF">F9L07_03380</name>
</gene>
<organism evidence="1 2">
    <name type="scientific">Nocardioides simplex</name>
    <name type="common">Arthrobacter simplex</name>
    <dbReference type="NCBI Taxonomy" id="2045"/>
    <lineage>
        <taxon>Bacteria</taxon>
        <taxon>Bacillati</taxon>
        <taxon>Actinomycetota</taxon>
        <taxon>Actinomycetes</taxon>
        <taxon>Propionibacteriales</taxon>
        <taxon>Nocardioidaceae</taxon>
        <taxon>Pimelobacter</taxon>
    </lineage>
</organism>
<proteinExistence type="predicted"/>
<name>A0A7J5DYD1_NOCSI</name>
<dbReference type="EMBL" id="WBVM01000001">
    <property type="protein sequence ID" value="KAB2810990.1"/>
    <property type="molecule type" value="Genomic_DNA"/>
</dbReference>
<dbReference type="Proteomes" id="UP000449906">
    <property type="component" value="Unassembled WGS sequence"/>
</dbReference>
<evidence type="ECO:0008006" key="3">
    <source>
        <dbReference type="Google" id="ProtNLM"/>
    </source>
</evidence>
<sequence length="107" mass="12048">MESLLNTDACTMPTAERPLRLAEFDALFASAVRRVERRGRDVRMHLAGEPGLVEQVRDLTERESSCCSFFTFDIRGTDRDLTLDVSVPYARQEILDALADRALELSA</sequence>
<dbReference type="AlphaFoldDB" id="A0A7J5DYD1"/>
<protein>
    <recommendedName>
        <fullName evidence="3">Arsenate reductase</fullName>
    </recommendedName>
</protein>
<accession>A0A7J5DYD1</accession>
<comment type="caution">
    <text evidence="1">The sequence shown here is derived from an EMBL/GenBank/DDBJ whole genome shotgun (WGS) entry which is preliminary data.</text>
</comment>
<evidence type="ECO:0000313" key="2">
    <source>
        <dbReference type="Proteomes" id="UP000449906"/>
    </source>
</evidence>
<dbReference type="RefSeq" id="WP_151578545.1">
    <property type="nucleotide sequence ID" value="NZ_WBVM01000001.1"/>
</dbReference>